<reference evidence="7 8" key="1">
    <citation type="journal article" date="2017" name="Nat. Commun.">
        <title>In situ click chemistry generation of cyclooxygenase-2 inhibitors.</title>
        <authorList>
            <person name="Bhardwaj A."/>
            <person name="Kaur J."/>
            <person name="Wuest M."/>
            <person name="Wuest F."/>
        </authorList>
    </citation>
    <scope>NUCLEOTIDE SEQUENCE [LARGE SCALE GENOMIC DNA]</scope>
    <source>
        <strain evidence="7">S2_012_000_R3_94</strain>
    </source>
</reference>
<keyword evidence="3" id="KW-0479">Metal-binding</keyword>
<name>A0A533IDP2_PARDE</name>
<dbReference type="PANTHER" id="PTHR43114:SF6">
    <property type="entry name" value="ADENINE DEAMINASE"/>
    <property type="match status" value="1"/>
</dbReference>
<dbReference type="InterPro" id="IPR032466">
    <property type="entry name" value="Metal_Hydrolase"/>
</dbReference>
<dbReference type="Pfam" id="PF00962">
    <property type="entry name" value="A_deaminase"/>
    <property type="match status" value="1"/>
</dbReference>
<evidence type="ECO:0000313" key="7">
    <source>
        <dbReference type="EMBL" id="TKW67728.1"/>
    </source>
</evidence>
<keyword evidence="4 7" id="KW-0378">Hydrolase</keyword>
<comment type="caution">
    <text evidence="7">The sequence shown here is derived from an EMBL/GenBank/DDBJ whole genome shotgun (WGS) entry which is preliminary data.</text>
</comment>
<gene>
    <name evidence="7" type="ORF">DI616_05285</name>
</gene>
<dbReference type="EC" id="3.5.4.4" evidence="7"/>
<dbReference type="SUPFAM" id="SSF51556">
    <property type="entry name" value="Metallo-dependent hydrolases"/>
    <property type="match status" value="1"/>
</dbReference>
<evidence type="ECO:0000256" key="2">
    <source>
        <dbReference type="ARBA" id="ARBA00006676"/>
    </source>
</evidence>
<evidence type="ECO:0000256" key="1">
    <source>
        <dbReference type="ARBA" id="ARBA00001947"/>
    </source>
</evidence>
<dbReference type="InterPro" id="IPR006330">
    <property type="entry name" value="Ado/ade_deaminase"/>
</dbReference>
<evidence type="ECO:0000256" key="3">
    <source>
        <dbReference type="ARBA" id="ARBA00022723"/>
    </source>
</evidence>
<dbReference type="GO" id="GO:0046872">
    <property type="term" value="F:metal ion binding"/>
    <property type="evidence" value="ECO:0007669"/>
    <property type="project" value="UniProtKB-KW"/>
</dbReference>
<dbReference type="Gene3D" id="3.20.20.140">
    <property type="entry name" value="Metal-dependent hydrolases"/>
    <property type="match status" value="1"/>
</dbReference>
<proteinExistence type="inferred from homology"/>
<dbReference type="EMBL" id="VAFL01000003">
    <property type="protein sequence ID" value="TKW67728.1"/>
    <property type="molecule type" value="Genomic_DNA"/>
</dbReference>
<dbReference type="AlphaFoldDB" id="A0A533IDP2"/>
<comment type="cofactor">
    <cofactor evidence="1">
        <name>Zn(2+)</name>
        <dbReference type="ChEBI" id="CHEBI:29105"/>
    </cofactor>
</comment>
<accession>A0A533IDP2</accession>
<dbReference type="NCBIfam" id="NF006848">
    <property type="entry name" value="PRK09358.1-3"/>
    <property type="match status" value="1"/>
</dbReference>
<organism evidence="7 8">
    <name type="scientific">Paracoccus denitrificans</name>
    <dbReference type="NCBI Taxonomy" id="266"/>
    <lineage>
        <taxon>Bacteria</taxon>
        <taxon>Pseudomonadati</taxon>
        <taxon>Pseudomonadota</taxon>
        <taxon>Alphaproteobacteria</taxon>
        <taxon>Rhodobacterales</taxon>
        <taxon>Paracoccaceae</taxon>
        <taxon>Paracoccus</taxon>
    </lineage>
</organism>
<sequence>MKDLKKIELHLHLEGAAPPGFIRGLAAEKSADLPEIFDAAGHYAYRDFDDFLRVYEAATSVITSPQDYARLLGEVLQDAAEQGAIYVELFVSPEFCGGGDLVAWREYLAAMKETADAMAAQGIDSRAIVTPIRHFGPERARKSAICAAETGSADGTGWVTGLGMGGAEAVGKPQDFSWSFDCAREAGLGLTCHAGEWGGPQSIRDALSLGISRIGHGVRAIEDADLVRDLAQRGIVLEVCPGSNIALGLYPDWSRHPIARLADAGVKVTISTDDPPFFHTTLGQEYERLADAFNWGEAEFAALNRNAAEAAFCDTATRERLLSTFA</sequence>
<dbReference type="InterPro" id="IPR001365">
    <property type="entry name" value="A_deaminase_dom"/>
</dbReference>
<protein>
    <submittedName>
        <fullName evidence="7">Adenosine deaminase</fullName>
        <ecNumber evidence="7">3.5.4.4</ecNumber>
    </submittedName>
</protein>
<evidence type="ECO:0000256" key="5">
    <source>
        <dbReference type="ARBA" id="ARBA00022833"/>
    </source>
</evidence>
<evidence type="ECO:0000256" key="4">
    <source>
        <dbReference type="ARBA" id="ARBA00022801"/>
    </source>
</evidence>
<dbReference type="GO" id="GO:0016814">
    <property type="term" value="F:hydrolase activity, acting on carbon-nitrogen (but not peptide) bonds, in cyclic amidines"/>
    <property type="evidence" value="ECO:0007669"/>
    <property type="project" value="UniProtKB-ARBA"/>
</dbReference>
<dbReference type="PANTHER" id="PTHR43114">
    <property type="entry name" value="ADENINE DEAMINASE"/>
    <property type="match status" value="1"/>
</dbReference>
<dbReference type="GO" id="GO:0019239">
    <property type="term" value="F:deaminase activity"/>
    <property type="evidence" value="ECO:0007669"/>
    <property type="project" value="InterPro"/>
</dbReference>
<dbReference type="Proteomes" id="UP000315344">
    <property type="component" value="Unassembled WGS sequence"/>
</dbReference>
<comment type="similarity">
    <text evidence="2">Belongs to the metallo-dependent hydrolases superfamily. Adenosine and AMP deaminases family.</text>
</comment>
<feature type="domain" description="Adenosine deaminase" evidence="6">
    <location>
        <begin position="6"/>
        <end position="324"/>
    </location>
</feature>
<keyword evidence="5" id="KW-0862">Zinc</keyword>
<evidence type="ECO:0000259" key="6">
    <source>
        <dbReference type="Pfam" id="PF00962"/>
    </source>
</evidence>
<dbReference type="NCBIfam" id="TIGR01430">
    <property type="entry name" value="aden_deam"/>
    <property type="match status" value="1"/>
</dbReference>
<evidence type="ECO:0000313" key="8">
    <source>
        <dbReference type="Proteomes" id="UP000315344"/>
    </source>
</evidence>